<dbReference type="SUPFAM" id="SSF56300">
    <property type="entry name" value="Metallo-dependent phosphatases"/>
    <property type="match status" value="1"/>
</dbReference>
<dbReference type="Gene3D" id="2.60.40.380">
    <property type="entry name" value="Purple acid phosphatase-like, N-terminal"/>
    <property type="match status" value="1"/>
</dbReference>
<sequence>MNRSEFLRLIGFGAVGAAIYRPTFSMGAIDYNFEGTPSGLRPYLQTPRPDSMWVSWWTDADTQSHVDFGTSASNLNQTTTGSVNQLDTNYHYHSVRLTGLQPNTYYHYRVRTENETSETFRFRTPKAIGTSTGQYRVLVIGDNQILNSERRYERLVERAKKKVEDMYNGPLEEVIDLVIMPGDQVDYGTLNHYRHLHFGYTGWISPYVPIMTTVGNHEVYGDSNLANYKSVFFYNDLTCSGVSSPNPEIYYAYHLANISFVHTSSEHTGNTQTNWVQSLVTAADADSSVDWMISLCHRPYQAEQYIGDISSWMRNTAMPIFAQTEKHVLNIGAHHHIYARGQTTDWPIYHIISGGSAWNQYWGQSNEADYDDVQKTIANWAWQVLDFDLTNRTMDAKCFAEANNRFPSATRWSYNSKLIDQFHRKLGAAAPVTPSLINNFTAPVSLPLTLQSSGFFGAAGEALNTTWFQVATDAQFTNLKVDSVRDAENIYGDTGSPNYEPVDTHASVDILKQTLAANSLPDGTYYARLRHRDSNVLWSDWSAVKTFEVTGSSGAGDPSLSLEKKVYAPGEDISVLYNNGPGNSRDWIGIYRKGEQPGPDGSTTWKYVSGTGGVMQFTDNLASGEEWFVAFFEDDGYSEIAPRVPFFVGSQPTLSTDEAAYDEGETARVSFSNGPAGNHDWLTIYKAGKTPEVDPFIAWQYLNGSQTAPASGVASGQLNFAGLSKGYYYATYLVNDGFFEIADRAYFSIGESIASVSMTSAEVTAGENFTVTFSDGPGTPKDWMGIFKKGETPGLDVLTAYLYVGGNAEGDVTFTLPDLPEGEYFLALFINDSYTEVSNRYFFTVANELPFEITETTVSDGTIQISWRSRLDQTYVIQKGNMESGWTDVRTVNGTGSLMTESVSVPPGETKYFVRVKKS</sequence>
<name>A0AAT9FJ62_9BACT</name>
<evidence type="ECO:0000259" key="2">
    <source>
        <dbReference type="PROSITE" id="PS50853"/>
    </source>
</evidence>
<dbReference type="SUPFAM" id="SSF49363">
    <property type="entry name" value="Purple acid phosphatase, N-terminal domain"/>
    <property type="match status" value="1"/>
</dbReference>
<dbReference type="InterPro" id="IPR029052">
    <property type="entry name" value="Metallo-depent_PP-like"/>
</dbReference>
<feature type="domain" description="Fibronectin type-III" evidence="2">
    <location>
        <begin position="36"/>
        <end position="127"/>
    </location>
</feature>
<proteinExistence type="predicted"/>
<organism evidence="3">
    <name type="scientific">Oceaniferula spumae</name>
    <dbReference type="NCBI Taxonomy" id="2979115"/>
    <lineage>
        <taxon>Bacteria</taxon>
        <taxon>Pseudomonadati</taxon>
        <taxon>Verrucomicrobiota</taxon>
        <taxon>Verrucomicrobiia</taxon>
        <taxon>Verrucomicrobiales</taxon>
        <taxon>Verrucomicrobiaceae</taxon>
        <taxon>Oceaniferula</taxon>
    </lineage>
</organism>
<dbReference type="Gene3D" id="2.60.40.10">
    <property type="entry name" value="Immunoglobulins"/>
    <property type="match status" value="1"/>
</dbReference>
<keyword evidence="1" id="KW-0732">Signal</keyword>
<dbReference type="InterPro" id="IPR004843">
    <property type="entry name" value="Calcineurin-like_PHP"/>
</dbReference>
<evidence type="ECO:0000313" key="3">
    <source>
        <dbReference type="EMBL" id="BDS06003.1"/>
    </source>
</evidence>
<dbReference type="KEGG" id="osu:NT6N_10430"/>
<dbReference type="Pfam" id="PF16656">
    <property type="entry name" value="Pur_ac_phosph_N"/>
    <property type="match status" value="1"/>
</dbReference>
<protein>
    <recommendedName>
        <fullName evidence="2">Fibronectin type-III domain-containing protein</fullName>
    </recommendedName>
</protein>
<accession>A0AAT9FJ62</accession>
<dbReference type="InterPro" id="IPR003961">
    <property type="entry name" value="FN3_dom"/>
</dbReference>
<dbReference type="EMBL" id="AP026866">
    <property type="protein sequence ID" value="BDS06003.1"/>
    <property type="molecule type" value="Genomic_DNA"/>
</dbReference>
<dbReference type="InterPro" id="IPR008963">
    <property type="entry name" value="Purple_acid_Pase-like_N"/>
</dbReference>
<dbReference type="CDD" id="cd00063">
    <property type="entry name" value="FN3"/>
    <property type="match status" value="1"/>
</dbReference>
<dbReference type="PANTHER" id="PTHR45867">
    <property type="entry name" value="PURPLE ACID PHOSPHATASE"/>
    <property type="match status" value="1"/>
</dbReference>
<dbReference type="Gene3D" id="3.60.21.10">
    <property type="match status" value="1"/>
</dbReference>
<dbReference type="PROSITE" id="PS50853">
    <property type="entry name" value="FN3"/>
    <property type="match status" value="1"/>
</dbReference>
<dbReference type="InterPro" id="IPR015914">
    <property type="entry name" value="PAPs_N"/>
</dbReference>
<dbReference type="CDD" id="cd00838">
    <property type="entry name" value="MPP_superfamily"/>
    <property type="match status" value="1"/>
</dbReference>
<dbReference type="AlphaFoldDB" id="A0AAT9FJ62"/>
<dbReference type="GO" id="GO:0046872">
    <property type="term" value="F:metal ion binding"/>
    <property type="evidence" value="ECO:0007669"/>
    <property type="project" value="InterPro"/>
</dbReference>
<dbReference type="GO" id="GO:0003993">
    <property type="term" value="F:acid phosphatase activity"/>
    <property type="evidence" value="ECO:0007669"/>
    <property type="project" value="InterPro"/>
</dbReference>
<dbReference type="PANTHER" id="PTHR45867:SF3">
    <property type="entry name" value="ACID PHOSPHATASE TYPE 7"/>
    <property type="match status" value="1"/>
</dbReference>
<reference evidence="3" key="1">
    <citation type="submission" date="2024-07" db="EMBL/GenBank/DDBJ databases">
        <title>Complete genome sequence of Verrucomicrobiaceae bacterium NT6N.</title>
        <authorList>
            <person name="Huang C."/>
            <person name="Takami H."/>
            <person name="Hamasaki K."/>
        </authorList>
    </citation>
    <scope>NUCLEOTIDE SEQUENCE</scope>
    <source>
        <strain evidence="3">NT6N</strain>
    </source>
</reference>
<gene>
    <name evidence="3" type="ORF">NT6N_10430</name>
</gene>
<dbReference type="InterPro" id="IPR013783">
    <property type="entry name" value="Ig-like_fold"/>
</dbReference>
<dbReference type="Pfam" id="PF00149">
    <property type="entry name" value="Metallophos"/>
    <property type="match status" value="1"/>
</dbReference>
<evidence type="ECO:0000256" key="1">
    <source>
        <dbReference type="ARBA" id="ARBA00022729"/>
    </source>
</evidence>